<dbReference type="PANTHER" id="PTHR12546:SF33">
    <property type="entry name" value="SPERM VESICLE FUSION PROTEIN FER-1"/>
    <property type="match status" value="1"/>
</dbReference>
<evidence type="ECO:0000256" key="7">
    <source>
        <dbReference type="SAM" id="Phobius"/>
    </source>
</evidence>
<evidence type="ECO:0000256" key="5">
    <source>
        <dbReference type="ARBA" id="ARBA00023136"/>
    </source>
</evidence>
<keyword evidence="5 7" id="KW-0472">Membrane</keyword>
<feature type="compositionally biased region" description="Basic and acidic residues" evidence="6">
    <location>
        <begin position="448"/>
        <end position="461"/>
    </location>
</feature>
<evidence type="ECO:0000313" key="8">
    <source>
        <dbReference type="EMBL" id="CAK0892841.1"/>
    </source>
</evidence>
<feature type="non-terminal residue" evidence="8">
    <location>
        <position position="1"/>
    </location>
</feature>
<dbReference type="Gene3D" id="2.60.40.150">
    <property type="entry name" value="C2 domain"/>
    <property type="match status" value="1"/>
</dbReference>
<protein>
    <recommendedName>
        <fullName evidence="10">C2 domain-containing protein</fullName>
    </recommendedName>
</protein>
<dbReference type="PANTHER" id="PTHR12546">
    <property type="entry name" value="FER-1-LIKE"/>
    <property type="match status" value="1"/>
</dbReference>
<feature type="region of interest" description="Disordered" evidence="6">
    <location>
        <begin position="423"/>
        <end position="461"/>
    </location>
</feature>
<evidence type="ECO:0000256" key="2">
    <source>
        <dbReference type="ARBA" id="ARBA00022692"/>
    </source>
</evidence>
<evidence type="ECO:0000256" key="3">
    <source>
        <dbReference type="ARBA" id="ARBA00022737"/>
    </source>
</evidence>
<evidence type="ECO:0000256" key="4">
    <source>
        <dbReference type="ARBA" id="ARBA00022989"/>
    </source>
</evidence>
<name>A0ABN9X2D5_9DINO</name>
<evidence type="ECO:0000256" key="6">
    <source>
        <dbReference type="SAM" id="MobiDB-lite"/>
    </source>
</evidence>
<evidence type="ECO:0000313" key="9">
    <source>
        <dbReference type="Proteomes" id="UP001189429"/>
    </source>
</evidence>
<dbReference type="InterPro" id="IPR035892">
    <property type="entry name" value="C2_domain_sf"/>
</dbReference>
<dbReference type="Proteomes" id="UP001189429">
    <property type="component" value="Unassembled WGS sequence"/>
</dbReference>
<keyword evidence="9" id="KW-1185">Reference proteome</keyword>
<dbReference type="SUPFAM" id="SSF49562">
    <property type="entry name" value="C2 domain (Calcium/lipid-binding domain, CaLB)"/>
    <property type="match status" value="2"/>
</dbReference>
<evidence type="ECO:0008006" key="10">
    <source>
        <dbReference type="Google" id="ProtNLM"/>
    </source>
</evidence>
<comment type="caution">
    <text evidence="8">The sequence shown here is derived from an EMBL/GenBank/DDBJ whole genome shotgun (WGS) entry which is preliminary data.</text>
</comment>
<gene>
    <name evidence="8" type="ORF">PCOR1329_LOCUS72388</name>
</gene>
<comment type="subcellular location">
    <subcellularLocation>
        <location evidence="1">Membrane</location>
    </subcellularLocation>
</comment>
<keyword evidence="3" id="KW-0677">Repeat</keyword>
<accession>A0ABN9X2D5</accession>
<reference evidence="8" key="1">
    <citation type="submission" date="2023-10" db="EMBL/GenBank/DDBJ databases">
        <authorList>
            <person name="Chen Y."/>
            <person name="Shah S."/>
            <person name="Dougan E. K."/>
            <person name="Thang M."/>
            <person name="Chan C."/>
        </authorList>
    </citation>
    <scope>NUCLEOTIDE SEQUENCE [LARGE SCALE GENOMIC DNA]</scope>
</reference>
<dbReference type="EMBL" id="CAUYUJ010019671">
    <property type="protein sequence ID" value="CAK0892841.1"/>
    <property type="molecule type" value="Genomic_DNA"/>
</dbReference>
<keyword evidence="2 7" id="KW-0812">Transmembrane</keyword>
<organism evidence="8 9">
    <name type="scientific">Prorocentrum cordatum</name>
    <dbReference type="NCBI Taxonomy" id="2364126"/>
    <lineage>
        <taxon>Eukaryota</taxon>
        <taxon>Sar</taxon>
        <taxon>Alveolata</taxon>
        <taxon>Dinophyceae</taxon>
        <taxon>Prorocentrales</taxon>
        <taxon>Prorocentraceae</taxon>
        <taxon>Prorocentrum</taxon>
    </lineage>
</organism>
<proteinExistence type="predicted"/>
<feature type="transmembrane region" description="Helical" evidence="7">
    <location>
        <begin position="495"/>
        <end position="517"/>
    </location>
</feature>
<dbReference type="InterPro" id="IPR037721">
    <property type="entry name" value="Ferlin"/>
</dbReference>
<evidence type="ECO:0000256" key="1">
    <source>
        <dbReference type="ARBA" id="ARBA00004370"/>
    </source>
</evidence>
<keyword evidence="4 7" id="KW-1133">Transmembrane helix</keyword>
<sequence length="518" mass="57584">EQEKELLADLPEVESFLKTFTFPEQEASDDPMERRPDLDSGLEAQLPAEELPYTTVELLGNHNGEPGVVGKLKFCCRVVEKGHKDQREEDEWQSKLKSLKDGFANANDLVIRAYVLSADELCPNSGSKDITSFVRSRISLQSDAFVHADDGVTRTHTLHPKFNTLHTFSHCAFPDEGAMQFSVWEAASGLLGSDMSIGADIIDLEDRWFHPKYQKMVARDEVPIETRGLTDTDSSFCSGHLRMWIDIMHREEAQRRGPADLPSADPVEFQLRLVVWTVTRIEVDGDDCPDIYVTAEHILDNDTPVRDQTDTHHNCDDGKGTFNWRILLNLMVPCNNPRITLRVLQDNWMADEAFAEVNLDLTSDFLIAQRGTIVEIKRDTVRMTSPSNPDEAGRRGSPIVHCGSTSRWEAGRVVGRRLAMARGARNPGHGGQAPAHDRRPGPACGRRPGRDREPFLDPNDPHLLKHRSSFGSGEWFGDITALGGALFKGAMLMTMLYVAGGAVAACLGTAMTIIMALK</sequence>